<dbReference type="AlphaFoldDB" id="A0AA35NEG8"/>
<dbReference type="CDD" id="cd17007">
    <property type="entry name" value="ANTH_N_Sla2p"/>
    <property type="match status" value="1"/>
</dbReference>
<dbReference type="SUPFAM" id="SSF109885">
    <property type="entry name" value="I/LWEQ domain"/>
    <property type="match status" value="1"/>
</dbReference>
<evidence type="ECO:0000256" key="2">
    <source>
        <dbReference type="ARBA" id="ARBA00010135"/>
    </source>
</evidence>
<keyword evidence="4" id="KW-0009">Actin-binding</keyword>
<dbReference type="Proteomes" id="UP001161438">
    <property type="component" value="Chromosome 14"/>
</dbReference>
<dbReference type="SMART" id="SM00273">
    <property type="entry name" value="ENTH"/>
    <property type="match status" value="1"/>
</dbReference>
<evidence type="ECO:0000256" key="6">
    <source>
        <dbReference type="SAM" id="MobiDB-lite"/>
    </source>
</evidence>
<dbReference type="PANTHER" id="PTHR10407:SF15">
    <property type="entry name" value="HUNTINGTIN INTERACTING PROTEIN 1"/>
    <property type="match status" value="1"/>
</dbReference>
<dbReference type="SUPFAM" id="SSF48464">
    <property type="entry name" value="ENTH/VHS domain"/>
    <property type="match status" value="1"/>
</dbReference>
<dbReference type="InterPro" id="IPR008942">
    <property type="entry name" value="ENTH_VHS"/>
</dbReference>
<dbReference type="GO" id="GO:0048268">
    <property type="term" value="P:clathrin coat assembly"/>
    <property type="evidence" value="ECO:0007669"/>
    <property type="project" value="TreeGrafter"/>
</dbReference>
<dbReference type="GO" id="GO:0032051">
    <property type="term" value="F:clathrin light chain binding"/>
    <property type="evidence" value="ECO:0007669"/>
    <property type="project" value="TreeGrafter"/>
</dbReference>
<evidence type="ECO:0000256" key="1">
    <source>
        <dbReference type="ARBA" id="ARBA00004496"/>
    </source>
</evidence>
<dbReference type="Gene3D" id="1.25.40.90">
    <property type="match status" value="1"/>
</dbReference>
<dbReference type="EMBL" id="OX365770">
    <property type="protein sequence ID" value="CAI4035881.1"/>
    <property type="molecule type" value="Genomic_DNA"/>
</dbReference>
<dbReference type="InterPro" id="IPR011417">
    <property type="entry name" value="ANTH_dom"/>
</dbReference>
<dbReference type="Gene3D" id="1.20.1410.10">
    <property type="entry name" value="I/LWEQ domain"/>
    <property type="match status" value="1"/>
</dbReference>
<comment type="similarity">
    <text evidence="2">Belongs to the SLA2 family.</text>
</comment>
<evidence type="ECO:0000256" key="4">
    <source>
        <dbReference type="ARBA" id="ARBA00023203"/>
    </source>
</evidence>
<dbReference type="GO" id="GO:0051015">
    <property type="term" value="F:actin filament binding"/>
    <property type="evidence" value="ECO:0007669"/>
    <property type="project" value="TreeGrafter"/>
</dbReference>
<dbReference type="GO" id="GO:0007015">
    <property type="term" value="P:actin filament organization"/>
    <property type="evidence" value="ECO:0007669"/>
    <property type="project" value="TreeGrafter"/>
</dbReference>
<feature type="domain" description="ENTH" evidence="7">
    <location>
        <begin position="1"/>
        <end position="127"/>
    </location>
</feature>
<reference evidence="9" key="1">
    <citation type="submission" date="2022-10" db="EMBL/GenBank/DDBJ databases">
        <authorList>
            <person name="Byrne P K."/>
        </authorList>
    </citation>
    <scope>NUCLEOTIDE SEQUENCE</scope>
    <source>
        <strain evidence="9">IFO1815</strain>
    </source>
</reference>
<dbReference type="GO" id="GO:0030136">
    <property type="term" value="C:clathrin-coated vesicle"/>
    <property type="evidence" value="ECO:0007669"/>
    <property type="project" value="TreeGrafter"/>
</dbReference>
<dbReference type="GeneID" id="80920769"/>
<dbReference type="SMART" id="SM00307">
    <property type="entry name" value="ILWEQ"/>
    <property type="match status" value="1"/>
</dbReference>
<dbReference type="InterPro" id="IPR030224">
    <property type="entry name" value="Sla2_fam"/>
</dbReference>
<dbReference type="GO" id="GO:0080025">
    <property type="term" value="F:phosphatidylinositol-3,5-bisphosphate binding"/>
    <property type="evidence" value="ECO:0007669"/>
    <property type="project" value="TreeGrafter"/>
</dbReference>
<organism evidence="9 10">
    <name type="scientific">Saccharomyces mikatae IFO 1815</name>
    <dbReference type="NCBI Taxonomy" id="226126"/>
    <lineage>
        <taxon>Eukaryota</taxon>
        <taxon>Fungi</taxon>
        <taxon>Dikarya</taxon>
        <taxon>Ascomycota</taxon>
        <taxon>Saccharomycotina</taxon>
        <taxon>Saccharomycetes</taxon>
        <taxon>Saccharomycetales</taxon>
        <taxon>Saccharomycetaceae</taxon>
        <taxon>Saccharomyces</taxon>
    </lineage>
</organism>
<protein>
    <recommendedName>
        <fullName evidence="11">Sla2p</fullName>
    </recommendedName>
</protein>
<dbReference type="Pfam" id="PF07651">
    <property type="entry name" value="ANTH"/>
    <property type="match status" value="1"/>
</dbReference>
<feature type="coiled-coil region" evidence="5">
    <location>
        <begin position="364"/>
        <end position="550"/>
    </location>
</feature>
<dbReference type="RefSeq" id="XP_056079001.1">
    <property type="nucleotide sequence ID" value="XM_056225155.1"/>
</dbReference>
<evidence type="ECO:0000313" key="10">
    <source>
        <dbReference type="Proteomes" id="UP001161438"/>
    </source>
</evidence>
<gene>
    <name evidence="9" type="primary">SMKI14G0900</name>
    <name evidence="9" type="ORF">SMKI_14G0900</name>
</gene>
<evidence type="ECO:0000259" key="7">
    <source>
        <dbReference type="PROSITE" id="PS50942"/>
    </source>
</evidence>
<evidence type="ECO:0000256" key="5">
    <source>
        <dbReference type="SAM" id="Coils"/>
    </source>
</evidence>
<dbReference type="PROSITE" id="PS50945">
    <property type="entry name" value="I_LWEQ"/>
    <property type="match status" value="1"/>
</dbReference>
<name>A0AA35NEG8_SACMI</name>
<keyword evidence="3" id="KW-0963">Cytoplasm</keyword>
<dbReference type="GO" id="GO:0030479">
    <property type="term" value="C:actin cortical patch"/>
    <property type="evidence" value="ECO:0007669"/>
    <property type="project" value="TreeGrafter"/>
</dbReference>
<dbReference type="PANTHER" id="PTHR10407">
    <property type="entry name" value="HUNTINGTIN INTERACTING PROTEIN 1"/>
    <property type="match status" value="1"/>
</dbReference>
<comment type="subcellular location">
    <subcellularLocation>
        <location evidence="1">Cytoplasm</location>
    </subcellularLocation>
</comment>
<feature type="region of interest" description="Disordered" evidence="6">
    <location>
        <begin position="280"/>
        <end position="327"/>
    </location>
</feature>
<dbReference type="PROSITE" id="PS50942">
    <property type="entry name" value="ENTH"/>
    <property type="match status" value="1"/>
</dbReference>
<evidence type="ECO:0000259" key="8">
    <source>
        <dbReference type="PROSITE" id="PS50945"/>
    </source>
</evidence>
<keyword evidence="10" id="KW-1185">Reference proteome</keyword>
<proteinExistence type="inferred from homology"/>
<accession>A0AA35NEG8</accession>
<dbReference type="InterPro" id="IPR013809">
    <property type="entry name" value="ENTH"/>
</dbReference>
<sequence length="971" mass="109268">MSRIDSDLQKALKKACSMEETAPKRKHVRACIVYTWDHQSSKAVFTTLKTLPLANDEVQLFKMLIVLHKIIQEGHPSALAEAIRDRDWIMSLGRVHPGGSSYSKLIREYVRYLVLKLDFHAHHRGFNNGTFEYEEYVSLVSVSDPDEGYETILDLMSLQDSLDEFSQIIFASIQSERRNTECKISALIPLIAESYGIYKFITSMLRAMHRQLNDSEGDAALQPLKERYELQHARLFEFYADCSSVKYLTTLVTIPKLPVDAPDVFVTNDVDEAKEIKFQKRETSATPARTPARTPTPTPPVVVESAVSPRPVSRRTTSTPTGYLQTMPTGATTAMMIPTVTGAANAIFPQTTAQMQPDFWANQQAQFANEQNRLEQERMQQQQQQQAQQELFQQQLQQTQQDMMNMQLQQQNQHQNDLIALTSQYEKDQALLQQYDQRVQQLENEISTMDATASKQLANKDEQLTALQDQLDVWERKYESLAKLYSQLRQEHLNLLPRFKKLQLKVNSAQESIQKKEQLEQKLKQKDLQMAELVKDRDRARLELERSINNAEADSAAAVAAAAAAETMTVDKMNPILDAILESGINTIQESVYNLDSPLSWSGPLTPPTFLLSLLESTSENATEFATSFNNLVVDGLAQGDQTEVIRCVSDFSTSMATLVTNSKAYAVTTLPQEQSDKILTLVKRCAREGQYFFEDLMSENLNQVGDEEKTDIVINANVDMQEKLQELSLAIEPLLNMQSVKSNKETNPHSELVATADKIVKSSQHLRVDVPKPLLSLALLIIDAVVALVKAAIQCQNEIATTTSIPLNQFYLKNSRWTEGLISAAKAVANATNVLITTASKLITSEDNENTSPEQFIVASKEVAASTIQLVAASRVKTSIHSKAQDKLEHCSKDVTDACRCLGNHVMGMIEDGHSNSQEQQPLDFTSEHTLKTVEMEQQVEILKLEQSLNNARKRLGEIRRHAYYNQDDD</sequence>
<dbReference type="GO" id="GO:0006897">
    <property type="term" value="P:endocytosis"/>
    <property type="evidence" value="ECO:0007669"/>
    <property type="project" value="InterPro"/>
</dbReference>
<dbReference type="Pfam" id="PF01608">
    <property type="entry name" value="I_LWEQ"/>
    <property type="match status" value="1"/>
</dbReference>
<dbReference type="FunFam" id="1.20.1410.10:FF:000009">
    <property type="entry name" value="Sla2p"/>
    <property type="match status" value="1"/>
</dbReference>
<feature type="compositionally biased region" description="Low complexity" evidence="6">
    <location>
        <begin position="301"/>
        <end position="321"/>
    </location>
</feature>
<feature type="coiled-coil region" evidence="5">
    <location>
        <begin position="936"/>
        <end position="963"/>
    </location>
</feature>
<dbReference type="InterPro" id="IPR035964">
    <property type="entry name" value="I/LWEQ_dom_sf"/>
</dbReference>
<dbReference type="GO" id="GO:0043325">
    <property type="term" value="F:phosphatidylinositol-3,4-bisphosphate binding"/>
    <property type="evidence" value="ECO:0007669"/>
    <property type="project" value="TreeGrafter"/>
</dbReference>
<evidence type="ECO:0000313" key="9">
    <source>
        <dbReference type="EMBL" id="CAI4035881.1"/>
    </source>
</evidence>
<dbReference type="GO" id="GO:0035615">
    <property type="term" value="F:clathrin adaptor activity"/>
    <property type="evidence" value="ECO:0007669"/>
    <property type="project" value="TreeGrafter"/>
</dbReference>
<keyword evidence="5" id="KW-0175">Coiled coil</keyword>
<evidence type="ECO:0000256" key="3">
    <source>
        <dbReference type="ARBA" id="ARBA00022490"/>
    </source>
</evidence>
<dbReference type="InterPro" id="IPR002558">
    <property type="entry name" value="ILWEQ_dom"/>
</dbReference>
<feature type="domain" description="I/LWEQ" evidence="8">
    <location>
        <begin position="720"/>
        <end position="968"/>
    </location>
</feature>
<feature type="compositionally biased region" description="Low complexity" evidence="6">
    <location>
        <begin position="284"/>
        <end position="293"/>
    </location>
</feature>
<evidence type="ECO:0008006" key="11">
    <source>
        <dbReference type="Google" id="ProtNLM"/>
    </source>
</evidence>